<gene>
    <name evidence="1" type="ORF">K1F36_00545</name>
</gene>
<name>A0ABS7EL49_9FLAO</name>
<sequence>MTKDKFQKEELDKIVVSFIKLTKFVILVFENNTSGTKENIRRNFIAKSNSLLNSISILISANQEGEAMALYRMLIERYFYLEYLEKKDKYQEFKDWSYIKTYESRNNARSNSEFNDSTTKKYLKDSPEQVKKYQKLKLEKIDWVEPKLEDFAKELNLTFLYKLGYDLGSSFIHPRADEGYWDALRLVSKNPTPEFRKLNILKNSILIANSILMYSCNYSEHNFGKYLNLYCNVIFGFLNEGQNLPNLEDIEKIFFASQMKDLEA</sequence>
<evidence type="ECO:0000313" key="1">
    <source>
        <dbReference type="EMBL" id="MBW8198298.1"/>
    </source>
</evidence>
<organism evidence="1 2">
    <name type="scientific">Flagellimonas abyssi</name>
    <dbReference type="NCBI Taxonomy" id="2864871"/>
    <lineage>
        <taxon>Bacteria</taxon>
        <taxon>Pseudomonadati</taxon>
        <taxon>Bacteroidota</taxon>
        <taxon>Flavobacteriia</taxon>
        <taxon>Flavobacteriales</taxon>
        <taxon>Flavobacteriaceae</taxon>
        <taxon>Flagellimonas</taxon>
    </lineage>
</organism>
<comment type="caution">
    <text evidence="1">The sequence shown here is derived from an EMBL/GenBank/DDBJ whole genome shotgun (WGS) entry which is preliminary data.</text>
</comment>
<reference evidence="1 2" key="1">
    <citation type="submission" date="2021-08" db="EMBL/GenBank/DDBJ databases">
        <title>Muricauda profundi sp. nov., a marine bacterium isolated from deep seawater of the Mariana Trench.</title>
        <authorList>
            <person name="Wei Y."/>
        </authorList>
    </citation>
    <scope>NUCLEOTIDE SEQUENCE [LARGE SCALE GENOMIC DNA]</scope>
    <source>
        <strain evidence="1 2">W52</strain>
    </source>
</reference>
<proteinExistence type="predicted"/>
<dbReference type="RefSeq" id="WP_220112058.1">
    <property type="nucleotide sequence ID" value="NZ_JAHZSV010000001.1"/>
</dbReference>
<dbReference type="Pfam" id="PF18928">
    <property type="entry name" value="DUF5677"/>
    <property type="match status" value="1"/>
</dbReference>
<dbReference type="EMBL" id="JAHZSV010000001">
    <property type="protein sequence ID" value="MBW8198298.1"/>
    <property type="molecule type" value="Genomic_DNA"/>
</dbReference>
<keyword evidence="2" id="KW-1185">Reference proteome</keyword>
<dbReference type="InterPro" id="IPR043733">
    <property type="entry name" value="DUF5677"/>
</dbReference>
<accession>A0ABS7EL49</accession>
<dbReference type="Proteomes" id="UP001196136">
    <property type="component" value="Unassembled WGS sequence"/>
</dbReference>
<protein>
    <submittedName>
        <fullName evidence="1">Uncharacterized protein</fullName>
    </submittedName>
</protein>
<evidence type="ECO:0000313" key="2">
    <source>
        <dbReference type="Proteomes" id="UP001196136"/>
    </source>
</evidence>